<dbReference type="AlphaFoldDB" id="A0A7U3YKH5"/>
<evidence type="ECO:0000313" key="2">
    <source>
        <dbReference type="Proteomes" id="UP000006365"/>
    </source>
</evidence>
<protein>
    <recommendedName>
        <fullName evidence="3">DUF1887 domain-containing protein</fullName>
    </recommendedName>
</protein>
<organism evidence="1 2">
    <name type="scientific">Desulfobulbus propionicus (strain ATCC 33891 / DSM 2032 / VKM B-1956 / 1pr3)</name>
    <dbReference type="NCBI Taxonomy" id="577650"/>
    <lineage>
        <taxon>Bacteria</taxon>
        <taxon>Pseudomonadati</taxon>
        <taxon>Thermodesulfobacteriota</taxon>
        <taxon>Desulfobulbia</taxon>
        <taxon>Desulfobulbales</taxon>
        <taxon>Desulfobulbaceae</taxon>
        <taxon>Desulfobulbus</taxon>
    </lineage>
</organism>
<evidence type="ECO:0008006" key="3">
    <source>
        <dbReference type="Google" id="ProtNLM"/>
    </source>
</evidence>
<keyword evidence="2" id="KW-1185">Reference proteome</keyword>
<dbReference type="InterPro" id="IPR011856">
    <property type="entry name" value="tRNA_endonuc-like_dom_sf"/>
</dbReference>
<name>A0A7U3YKH5_DESPD</name>
<sequence length="336" mass="38825">MALFRCNKCGHLREVASEHIGKSAKCPQCQHIAPIHDTVAFVEKILEKYFALQKELIKLQQTTNASDPLEIQVIDQPSGELFSLKDIDIHNTTELANDQQYQPIIEWFGAKKVTVKVNPKELDTTGFFDEMAVELGNNYEVLREVSEKIKRIQNKGYTNVHFQLAKKSQKHIQEIVNFCNQLYRFSFVAKCFYQKHEKIVKLTLQTAPAIVQFFNGTWLEWFVFIKVFNLLQEKHTPFSGARSLTVTLPNEDFHELDVFFLINNNIPLCIECKSGEFRQDLDKYSRLRKRLAIDRSHFILCVAGLSDEQAQGLTSMYEVTLVNEKNLIPHVEQLLG</sequence>
<evidence type="ECO:0000313" key="1">
    <source>
        <dbReference type="EMBL" id="ADW17059.1"/>
    </source>
</evidence>
<proteinExistence type="predicted"/>
<dbReference type="GO" id="GO:0003676">
    <property type="term" value="F:nucleic acid binding"/>
    <property type="evidence" value="ECO:0007669"/>
    <property type="project" value="InterPro"/>
</dbReference>
<dbReference type="KEGG" id="dpr:Despr_0885"/>
<dbReference type="SUPFAM" id="SSF52980">
    <property type="entry name" value="Restriction endonuclease-like"/>
    <property type="match status" value="1"/>
</dbReference>
<dbReference type="RefSeq" id="WP_015723603.1">
    <property type="nucleotide sequence ID" value="NC_014972.1"/>
</dbReference>
<dbReference type="EMBL" id="CP002364">
    <property type="protein sequence ID" value="ADW17059.1"/>
    <property type="molecule type" value="Genomic_DNA"/>
</dbReference>
<dbReference type="InterPro" id="IPR011335">
    <property type="entry name" value="Restrct_endonuc-II-like"/>
</dbReference>
<dbReference type="Gene3D" id="3.40.1350.10">
    <property type="match status" value="1"/>
</dbReference>
<dbReference type="Proteomes" id="UP000006365">
    <property type="component" value="Chromosome"/>
</dbReference>
<accession>A0A7U3YKH5</accession>
<reference evidence="1 2" key="1">
    <citation type="journal article" date="2011" name="Stand. Genomic Sci.">
        <title>Complete genome sequence of Desulfobulbus propionicus type strain (1pr3).</title>
        <authorList>
            <person name="Pagani I."/>
            <person name="Lapidus A."/>
            <person name="Nolan M."/>
            <person name="Lucas S."/>
            <person name="Hammon N."/>
            <person name="Deshpande S."/>
            <person name="Cheng J.F."/>
            <person name="Chertkov O."/>
            <person name="Davenport K."/>
            <person name="Tapia R."/>
            <person name="Han C."/>
            <person name="Goodwin L."/>
            <person name="Pitluck S."/>
            <person name="Liolios K."/>
            <person name="Mavromatis K."/>
            <person name="Ivanova N."/>
            <person name="Mikhailova N."/>
            <person name="Pati A."/>
            <person name="Chen A."/>
            <person name="Palaniappan K."/>
            <person name="Land M."/>
            <person name="Hauser L."/>
            <person name="Chang Y.J."/>
            <person name="Jeffries C.D."/>
            <person name="Detter J.C."/>
            <person name="Brambilla E."/>
            <person name="Kannan K.P."/>
            <person name="Djao O.D."/>
            <person name="Rohde M."/>
            <person name="Pukall R."/>
            <person name="Spring S."/>
            <person name="Goker M."/>
            <person name="Sikorski J."/>
            <person name="Woyke T."/>
            <person name="Bristow J."/>
            <person name="Eisen J.A."/>
            <person name="Markowitz V."/>
            <person name="Hugenholtz P."/>
            <person name="Kyrpides N.C."/>
            <person name="Klenk H.P."/>
        </authorList>
    </citation>
    <scope>NUCLEOTIDE SEQUENCE [LARGE SCALE GENOMIC DNA]</scope>
    <source>
        <strain evidence="2">ATCC 33891 / DSM 2032 / 1pr3</strain>
    </source>
</reference>
<gene>
    <name evidence="1" type="ordered locus">Despr_0885</name>
</gene>